<dbReference type="CDD" id="cd07010">
    <property type="entry name" value="cupin_PMI_type_I_N_bac"/>
    <property type="match status" value="1"/>
</dbReference>
<evidence type="ECO:0000256" key="6">
    <source>
        <dbReference type="ARBA" id="ARBA00022833"/>
    </source>
</evidence>
<comment type="similarity">
    <text evidence="3">Belongs to the mannose-6-phosphate isomerase type 1 family.</text>
</comment>
<comment type="caution">
    <text evidence="12">The sequence shown here is derived from an EMBL/GenBank/DDBJ whole genome shotgun (WGS) entry which is preliminary data.</text>
</comment>
<evidence type="ECO:0000256" key="4">
    <source>
        <dbReference type="ARBA" id="ARBA00011956"/>
    </source>
</evidence>
<dbReference type="EC" id="5.3.1.8" evidence="4"/>
<keyword evidence="6" id="KW-0862">Zinc</keyword>
<keyword evidence="13" id="KW-1185">Reference proteome</keyword>
<dbReference type="InterPro" id="IPR001250">
    <property type="entry name" value="Man6P_Isoase-1"/>
</dbReference>
<dbReference type="InterPro" id="IPR049071">
    <property type="entry name" value="MPI_cupin_dom"/>
</dbReference>
<evidence type="ECO:0000256" key="2">
    <source>
        <dbReference type="ARBA" id="ARBA00001947"/>
    </source>
</evidence>
<dbReference type="NCBIfam" id="TIGR00218">
    <property type="entry name" value="manA"/>
    <property type="match status" value="1"/>
</dbReference>
<dbReference type="InterPro" id="IPR046457">
    <property type="entry name" value="PMI_typeI_cat"/>
</dbReference>
<accession>A0ABR8Q5B5</accession>
<gene>
    <name evidence="12" type="primary">manA</name>
    <name evidence="12" type="ORF">H9660_10810</name>
</gene>
<comment type="cofactor">
    <cofactor evidence="2">
        <name>Zn(2+)</name>
        <dbReference type="ChEBI" id="CHEBI:29105"/>
    </cofactor>
</comment>
<protein>
    <recommendedName>
        <fullName evidence="4">mannose-6-phosphate isomerase</fullName>
        <ecNumber evidence="4">5.3.1.8</ecNumber>
    </recommendedName>
    <alternativeName>
        <fullName evidence="8">Phosphohexomutase</fullName>
    </alternativeName>
    <alternativeName>
        <fullName evidence="9">Phosphomannose isomerase</fullName>
    </alternativeName>
</protein>
<evidence type="ECO:0000256" key="9">
    <source>
        <dbReference type="ARBA" id="ARBA00030762"/>
    </source>
</evidence>
<dbReference type="InterPro" id="IPR014710">
    <property type="entry name" value="RmlC-like_jellyroll"/>
</dbReference>
<reference evidence="12 13" key="1">
    <citation type="submission" date="2020-08" db="EMBL/GenBank/DDBJ databases">
        <title>A Genomic Blueprint of the Chicken Gut Microbiome.</title>
        <authorList>
            <person name="Gilroy R."/>
            <person name="Ravi A."/>
            <person name="Getino M."/>
            <person name="Pursley I."/>
            <person name="Horton D.L."/>
            <person name="Alikhan N.-F."/>
            <person name="Baker D."/>
            <person name="Gharbi K."/>
            <person name="Hall N."/>
            <person name="Watson M."/>
            <person name="Adriaenssens E.M."/>
            <person name="Foster-Nyarko E."/>
            <person name="Jarju S."/>
            <person name="Secka A."/>
            <person name="Antonio M."/>
            <person name="Oren A."/>
            <person name="Chaudhuri R."/>
            <person name="La Ragione R.M."/>
            <person name="Hildebrand F."/>
            <person name="Pallen M.J."/>
        </authorList>
    </citation>
    <scope>NUCLEOTIDE SEQUENCE [LARGE SCALE GENOMIC DNA]</scope>
    <source>
        <strain evidence="12 13">Sa3CUN1</strain>
    </source>
</reference>
<comment type="catalytic activity">
    <reaction evidence="1">
        <text>D-mannose 6-phosphate = D-fructose 6-phosphate</text>
        <dbReference type="Rhea" id="RHEA:12356"/>
        <dbReference type="ChEBI" id="CHEBI:58735"/>
        <dbReference type="ChEBI" id="CHEBI:61527"/>
        <dbReference type="EC" id="5.3.1.8"/>
    </reaction>
</comment>
<evidence type="ECO:0000256" key="7">
    <source>
        <dbReference type="ARBA" id="ARBA00023235"/>
    </source>
</evidence>
<evidence type="ECO:0000313" key="12">
    <source>
        <dbReference type="EMBL" id="MBD7915634.1"/>
    </source>
</evidence>
<dbReference type="Proteomes" id="UP000640335">
    <property type="component" value="Unassembled WGS sequence"/>
</dbReference>
<dbReference type="Gene3D" id="2.60.120.10">
    <property type="entry name" value="Jelly Rolls"/>
    <property type="match status" value="2"/>
</dbReference>
<evidence type="ECO:0000259" key="10">
    <source>
        <dbReference type="Pfam" id="PF20511"/>
    </source>
</evidence>
<evidence type="ECO:0000313" key="13">
    <source>
        <dbReference type="Proteomes" id="UP000640335"/>
    </source>
</evidence>
<dbReference type="SUPFAM" id="SSF51182">
    <property type="entry name" value="RmlC-like cupins"/>
    <property type="match status" value="1"/>
</dbReference>
<dbReference type="EMBL" id="JACSQZ010000039">
    <property type="protein sequence ID" value="MBD7915634.1"/>
    <property type="molecule type" value="Genomic_DNA"/>
</dbReference>
<keyword evidence="7 12" id="KW-0413">Isomerase</keyword>
<dbReference type="InterPro" id="IPR051804">
    <property type="entry name" value="Carb_Metab_Reg_Kinase/Isom"/>
</dbReference>
<name>A0ABR8Q5B5_9CLOT</name>
<dbReference type="Pfam" id="PF20511">
    <property type="entry name" value="PMI_typeI_cat"/>
    <property type="match status" value="1"/>
</dbReference>
<organism evidence="12 13">
    <name type="scientific">Clostridium gallinarum</name>
    <dbReference type="NCBI Taxonomy" id="2762246"/>
    <lineage>
        <taxon>Bacteria</taxon>
        <taxon>Bacillati</taxon>
        <taxon>Bacillota</taxon>
        <taxon>Clostridia</taxon>
        <taxon>Eubacteriales</taxon>
        <taxon>Clostridiaceae</taxon>
        <taxon>Clostridium</taxon>
    </lineage>
</organism>
<feature type="domain" description="Mannose-6-phosphate isomerase cupin" evidence="11">
    <location>
        <begin position="232"/>
        <end position="308"/>
    </location>
</feature>
<dbReference type="RefSeq" id="WP_191750394.1">
    <property type="nucleotide sequence ID" value="NZ_JACSQZ010000039.1"/>
</dbReference>
<dbReference type="PANTHER" id="PTHR42742:SF3">
    <property type="entry name" value="FRUCTOKINASE"/>
    <property type="match status" value="1"/>
</dbReference>
<dbReference type="InterPro" id="IPR014628">
    <property type="entry name" value="Man6P_isomerase_Firm_short"/>
</dbReference>
<evidence type="ECO:0000259" key="11">
    <source>
        <dbReference type="Pfam" id="PF21621"/>
    </source>
</evidence>
<dbReference type="Pfam" id="PF21621">
    <property type="entry name" value="MPI_cupin_dom"/>
    <property type="match status" value="1"/>
</dbReference>
<feature type="domain" description="Phosphomannose isomerase type I catalytic" evidence="10">
    <location>
        <begin position="6"/>
        <end position="107"/>
    </location>
</feature>
<evidence type="ECO:0000256" key="8">
    <source>
        <dbReference type="ARBA" id="ARBA00029741"/>
    </source>
</evidence>
<evidence type="ECO:0000256" key="5">
    <source>
        <dbReference type="ARBA" id="ARBA00022723"/>
    </source>
</evidence>
<evidence type="ECO:0000256" key="3">
    <source>
        <dbReference type="ARBA" id="ARBA00010772"/>
    </source>
</evidence>
<keyword evidence="5" id="KW-0479">Metal-binding</keyword>
<evidence type="ECO:0000256" key="1">
    <source>
        <dbReference type="ARBA" id="ARBA00000757"/>
    </source>
</evidence>
<dbReference type="InterPro" id="IPR011051">
    <property type="entry name" value="RmlC_Cupin_sf"/>
</dbReference>
<dbReference type="PIRSF" id="PIRSF036894">
    <property type="entry name" value="PMI_Firm_short"/>
    <property type="match status" value="1"/>
</dbReference>
<dbReference type="PANTHER" id="PTHR42742">
    <property type="entry name" value="TRANSCRIPTIONAL REPRESSOR MPRA"/>
    <property type="match status" value="1"/>
</dbReference>
<sequence length="314" mass="35472">MYPIKFENLYYDKVWGGRDFESFRNNMPEGAIGESWDIACHSNGTGVVANGKFKGMNFNDLINNYKEEIFGKAITNNEFPLLVKLINSNENLSVQVHPNDDYARRVENSFGKTEAWYVVDAKEGAELIVGTNGCTKEEFEEAIKNNTVEDCLNRIKVKKGDAFLINSGLVHAICSGLVIAEIQQNSDITYRVYDYGRPREIHVEKSLDVINFDLKPERLVENYIDFLGYKYTTLCKSDYFTIDKYIINTSVKLDSDINTFSIITCVDGGGLINYRNETVVVNKGDSILIPSKLGNYELKGALEVLVSKPTIIEE</sequence>
<proteinExistence type="inferred from homology"/>
<dbReference type="GO" id="GO:0004476">
    <property type="term" value="F:mannose-6-phosphate isomerase activity"/>
    <property type="evidence" value="ECO:0007669"/>
    <property type="project" value="UniProtKB-EC"/>
</dbReference>